<dbReference type="Pfam" id="PF10325">
    <property type="entry name" value="7TM_GPCR_Srz"/>
    <property type="match status" value="1"/>
</dbReference>
<feature type="transmembrane region" description="Helical" evidence="1">
    <location>
        <begin position="6"/>
        <end position="24"/>
    </location>
</feature>
<gene>
    <name evidence="2" type="ORF">CRE_02520</name>
</gene>
<keyword evidence="1" id="KW-0472">Membrane</keyword>
<dbReference type="InterPro" id="IPR018817">
    <property type="entry name" value="7TM_GPCR_serpentine_rcpt_Srz"/>
</dbReference>
<evidence type="ECO:0008006" key="4">
    <source>
        <dbReference type="Google" id="ProtNLM"/>
    </source>
</evidence>
<keyword evidence="3" id="KW-1185">Reference proteome</keyword>
<dbReference type="HOGENOM" id="CLU_2280071_0_0_1"/>
<dbReference type="OMA" id="VPNIYET"/>
<dbReference type="PANTHER" id="PTHR31720:SF12">
    <property type="entry name" value="SERPENTINE RECEPTOR, CLASS T-RELATED"/>
    <property type="match status" value="1"/>
</dbReference>
<dbReference type="OrthoDB" id="5875403at2759"/>
<dbReference type="InParanoid" id="E3MWP8"/>
<sequence>MFYFMINLILILSALLYIPIMLKVQKLSRVSSTVKTDQYILFQTLTIVGFKASHSWVICFATFMEYPAIHYILYLFTFDITSTPVLIQVSYILCNKRHLEVL</sequence>
<protein>
    <recommendedName>
        <fullName evidence="4">Serpentine receptor class gamma</fullName>
    </recommendedName>
</protein>
<dbReference type="Proteomes" id="UP000008281">
    <property type="component" value="Unassembled WGS sequence"/>
</dbReference>
<proteinExistence type="predicted"/>
<keyword evidence="1" id="KW-0812">Transmembrane</keyword>
<dbReference type="PANTHER" id="PTHR31720">
    <property type="entry name" value="SERPENTINE RECEPTOR, CLASS Z-RELATED"/>
    <property type="match status" value="1"/>
</dbReference>
<feature type="transmembrane region" description="Helical" evidence="1">
    <location>
        <begin position="69"/>
        <end position="94"/>
    </location>
</feature>
<dbReference type="EMBL" id="DS268488">
    <property type="protein sequence ID" value="EFP10773.1"/>
    <property type="molecule type" value="Genomic_DNA"/>
</dbReference>
<dbReference type="AlphaFoldDB" id="E3MWP8"/>
<accession>E3MWP8</accession>
<organism evidence="3">
    <name type="scientific">Caenorhabditis remanei</name>
    <name type="common">Caenorhabditis vulgaris</name>
    <dbReference type="NCBI Taxonomy" id="31234"/>
    <lineage>
        <taxon>Eukaryota</taxon>
        <taxon>Metazoa</taxon>
        <taxon>Ecdysozoa</taxon>
        <taxon>Nematoda</taxon>
        <taxon>Chromadorea</taxon>
        <taxon>Rhabditida</taxon>
        <taxon>Rhabditina</taxon>
        <taxon>Rhabditomorpha</taxon>
        <taxon>Rhabditoidea</taxon>
        <taxon>Rhabditidae</taxon>
        <taxon>Peloderinae</taxon>
        <taxon>Caenorhabditis</taxon>
    </lineage>
</organism>
<feature type="transmembrane region" description="Helical" evidence="1">
    <location>
        <begin position="45"/>
        <end position="63"/>
    </location>
</feature>
<evidence type="ECO:0000313" key="2">
    <source>
        <dbReference type="EMBL" id="EFP10773.1"/>
    </source>
</evidence>
<reference evidence="2" key="1">
    <citation type="submission" date="2007-07" db="EMBL/GenBank/DDBJ databases">
        <title>PCAP assembly of the Caenorhabditis remanei genome.</title>
        <authorList>
            <consortium name="The Caenorhabditis remanei Sequencing Consortium"/>
            <person name="Wilson R.K."/>
        </authorList>
    </citation>
    <scope>NUCLEOTIDE SEQUENCE [LARGE SCALE GENOMIC DNA]</scope>
    <source>
        <strain evidence="2">PB4641</strain>
    </source>
</reference>
<evidence type="ECO:0000256" key="1">
    <source>
        <dbReference type="SAM" id="Phobius"/>
    </source>
</evidence>
<keyword evidence="1" id="KW-1133">Transmembrane helix</keyword>
<evidence type="ECO:0000313" key="3">
    <source>
        <dbReference type="Proteomes" id="UP000008281"/>
    </source>
</evidence>
<name>E3MWP8_CAERE</name>